<gene>
    <name evidence="3" type="ORF">PDIGIT_LOCUS6647</name>
</gene>
<feature type="compositionally biased region" description="Polar residues" evidence="2">
    <location>
        <begin position="235"/>
        <end position="245"/>
    </location>
</feature>
<feature type="compositionally biased region" description="Basic and acidic residues" evidence="2">
    <location>
        <begin position="663"/>
        <end position="673"/>
    </location>
</feature>
<sequence length="700" mass="77674">MDLASPFVTPKFSPIDQVVDGQTEKNPDHQDVTMSSSFDNEAAGKAVETMRSVQDRPTTPVVNPDEIILDIDTSTPPSPDGEMDSAVSDEDKDKEAAPGSPVADTFDEHQTPGAMESTTQDQKVLPEPGEEKSIEAPSVPTAAADQTVEHKAGMNSLDVNNEKRVPGNPTSEKEVSTDEDQEQGNTESTGPVEPTSPLQIPKSPTIKVTTTTGEKTALVSDTDVASSPPIVITPPTGTNSDNSSNEHLLTPNGNASIPSPAAKNDVSLNPRAPSFQNPMMASRYSPINSPLPPRPSDSGGYQGKKFFLNRDFPHKDDYNNSGRGGFNNINQTNYTDNETLQSANENNQYTWSLTATRRINTLEATLIRTRNELYAARREADEAMQEAKEVKEQAASAASSFLDESFKVRMDMLGREAAIKKITNRLAFEEELSACIKKYLIVGQKLHSVKRREERAWNKDDEVKLRVAEALKDEEIARIEAKNDLRKREADLDTALKQLKVREDHITAREKFFEEQYAWDVEQRVTERLTSQITFNVRNEVWNEAFDIGKKVGRKEGNKAGFVRGYEASLRETNVLKRFRDNEINGEEMETELEKQLAKDVRSEKNGAHVENGGGEKDIEKKKSEEQEEKKVKEALAEPVDLLDGTVLEPPHPYSHRIGKTHAQIESERENRKKGLWGFKVSGATPFDGGDPSVPNIMDL</sequence>
<evidence type="ECO:0000313" key="3">
    <source>
        <dbReference type="EMBL" id="CAI6333599.1"/>
    </source>
</evidence>
<evidence type="ECO:0000313" key="4">
    <source>
        <dbReference type="Proteomes" id="UP001152607"/>
    </source>
</evidence>
<evidence type="ECO:0000256" key="2">
    <source>
        <dbReference type="SAM" id="MobiDB-lite"/>
    </source>
</evidence>
<reference evidence="3" key="1">
    <citation type="submission" date="2023-01" db="EMBL/GenBank/DDBJ databases">
        <authorList>
            <person name="Van Ghelder C."/>
            <person name="Rancurel C."/>
        </authorList>
    </citation>
    <scope>NUCLEOTIDE SEQUENCE</scope>
    <source>
        <strain evidence="3">CNCM I-4278</strain>
    </source>
</reference>
<protein>
    <submittedName>
        <fullName evidence="3">Uncharacterized protein</fullName>
    </submittedName>
</protein>
<keyword evidence="4" id="KW-1185">Reference proteome</keyword>
<feature type="region of interest" description="Disordered" evidence="2">
    <location>
        <begin position="1"/>
        <end position="245"/>
    </location>
</feature>
<feature type="compositionally biased region" description="Polar residues" evidence="2">
    <location>
        <begin position="51"/>
        <end position="61"/>
    </location>
</feature>
<feature type="compositionally biased region" description="Low complexity" evidence="2">
    <location>
        <begin position="205"/>
        <end position="216"/>
    </location>
</feature>
<feature type="compositionally biased region" description="Basic and acidic residues" evidence="2">
    <location>
        <begin position="160"/>
        <end position="176"/>
    </location>
</feature>
<accession>A0A9W4UDY7</accession>
<feature type="compositionally biased region" description="Basic and acidic residues" evidence="2">
    <location>
        <begin position="22"/>
        <end position="31"/>
    </location>
</feature>
<dbReference type="OrthoDB" id="10689297at2759"/>
<feature type="region of interest" description="Disordered" evidence="2">
    <location>
        <begin position="599"/>
        <end position="700"/>
    </location>
</feature>
<feature type="coiled-coil region" evidence="1">
    <location>
        <begin position="359"/>
        <end position="400"/>
    </location>
</feature>
<organism evidence="3 4">
    <name type="scientific">Periconia digitata</name>
    <dbReference type="NCBI Taxonomy" id="1303443"/>
    <lineage>
        <taxon>Eukaryota</taxon>
        <taxon>Fungi</taxon>
        <taxon>Dikarya</taxon>
        <taxon>Ascomycota</taxon>
        <taxon>Pezizomycotina</taxon>
        <taxon>Dothideomycetes</taxon>
        <taxon>Pleosporomycetidae</taxon>
        <taxon>Pleosporales</taxon>
        <taxon>Massarineae</taxon>
        <taxon>Periconiaceae</taxon>
        <taxon>Periconia</taxon>
    </lineage>
</organism>
<comment type="caution">
    <text evidence="3">The sequence shown here is derived from an EMBL/GenBank/DDBJ whole genome shotgun (WGS) entry which is preliminary data.</text>
</comment>
<dbReference type="EMBL" id="CAOQHR010000004">
    <property type="protein sequence ID" value="CAI6333599.1"/>
    <property type="molecule type" value="Genomic_DNA"/>
</dbReference>
<dbReference type="AlphaFoldDB" id="A0A9W4UDY7"/>
<name>A0A9W4UDY7_9PLEO</name>
<keyword evidence="1" id="KW-0175">Coiled coil</keyword>
<dbReference type="Proteomes" id="UP001152607">
    <property type="component" value="Unassembled WGS sequence"/>
</dbReference>
<evidence type="ECO:0000256" key="1">
    <source>
        <dbReference type="SAM" id="Coils"/>
    </source>
</evidence>
<feature type="compositionally biased region" description="Basic and acidic residues" evidence="2">
    <location>
        <begin position="599"/>
        <end position="636"/>
    </location>
</feature>
<proteinExistence type="predicted"/>